<keyword evidence="2" id="KW-1185">Reference proteome</keyword>
<dbReference type="AlphaFoldDB" id="A2EQ77"/>
<evidence type="ECO:0000313" key="2">
    <source>
        <dbReference type="Proteomes" id="UP000001542"/>
    </source>
</evidence>
<proteinExistence type="predicted"/>
<dbReference type="Proteomes" id="UP000001542">
    <property type="component" value="Unassembled WGS sequence"/>
</dbReference>
<name>A2EQ77_TRIV3</name>
<evidence type="ECO:0000313" key="1">
    <source>
        <dbReference type="EMBL" id="EAY05160.1"/>
    </source>
</evidence>
<dbReference type="VEuPathDB" id="TrichDB:TVAG_058170"/>
<dbReference type="InParanoid" id="A2EQ77"/>
<dbReference type="KEGG" id="tva:4763026"/>
<protein>
    <submittedName>
        <fullName evidence="1">Uncharacterized protein</fullName>
    </submittedName>
</protein>
<reference evidence="1" key="1">
    <citation type="submission" date="2006-10" db="EMBL/GenBank/DDBJ databases">
        <authorList>
            <person name="Amadeo P."/>
            <person name="Zhao Q."/>
            <person name="Wortman J."/>
            <person name="Fraser-Liggett C."/>
            <person name="Carlton J."/>
        </authorList>
    </citation>
    <scope>NUCLEOTIDE SEQUENCE</scope>
    <source>
        <strain evidence="1">G3</strain>
    </source>
</reference>
<accession>A2EQ77</accession>
<reference evidence="1" key="2">
    <citation type="journal article" date="2007" name="Science">
        <title>Draft genome sequence of the sexually transmitted pathogen Trichomonas vaginalis.</title>
        <authorList>
            <person name="Carlton J.M."/>
            <person name="Hirt R.P."/>
            <person name="Silva J.C."/>
            <person name="Delcher A.L."/>
            <person name="Schatz M."/>
            <person name="Zhao Q."/>
            <person name="Wortman J.R."/>
            <person name="Bidwell S.L."/>
            <person name="Alsmark U.C.M."/>
            <person name="Besteiro S."/>
            <person name="Sicheritz-Ponten T."/>
            <person name="Noel C.J."/>
            <person name="Dacks J.B."/>
            <person name="Foster P.G."/>
            <person name="Simillion C."/>
            <person name="Van de Peer Y."/>
            <person name="Miranda-Saavedra D."/>
            <person name="Barton G.J."/>
            <person name="Westrop G.D."/>
            <person name="Mueller S."/>
            <person name="Dessi D."/>
            <person name="Fiori P.L."/>
            <person name="Ren Q."/>
            <person name="Paulsen I."/>
            <person name="Zhang H."/>
            <person name="Bastida-Corcuera F.D."/>
            <person name="Simoes-Barbosa A."/>
            <person name="Brown M.T."/>
            <person name="Hayes R.D."/>
            <person name="Mukherjee M."/>
            <person name="Okumura C.Y."/>
            <person name="Schneider R."/>
            <person name="Smith A.J."/>
            <person name="Vanacova S."/>
            <person name="Villalvazo M."/>
            <person name="Haas B.J."/>
            <person name="Pertea M."/>
            <person name="Feldblyum T.V."/>
            <person name="Utterback T.R."/>
            <person name="Shu C.L."/>
            <person name="Osoegawa K."/>
            <person name="de Jong P.J."/>
            <person name="Hrdy I."/>
            <person name="Horvathova L."/>
            <person name="Zubacova Z."/>
            <person name="Dolezal P."/>
            <person name="Malik S.B."/>
            <person name="Logsdon J.M. Jr."/>
            <person name="Henze K."/>
            <person name="Gupta A."/>
            <person name="Wang C.C."/>
            <person name="Dunne R.L."/>
            <person name="Upcroft J.A."/>
            <person name="Upcroft P."/>
            <person name="White O."/>
            <person name="Salzberg S.L."/>
            <person name="Tang P."/>
            <person name="Chiu C.-H."/>
            <person name="Lee Y.-S."/>
            <person name="Embley T.M."/>
            <person name="Coombs G.H."/>
            <person name="Mottram J.C."/>
            <person name="Tachezy J."/>
            <person name="Fraser-Liggett C.M."/>
            <person name="Johnson P.J."/>
        </authorList>
    </citation>
    <scope>NUCLEOTIDE SEQUENCE [LARGE SCALE GENOMIC DNA]</scope>
    <source>
        <strain evidence="1">G3</strain>
    </source>
</reference>
<dbReference type="SMR" id="A2EQ77"/>
<dbReference type="VEuPathDB" id="TrichDB:TVAGG3_0586450"/>
<dbReference type="EMBL" id="DS113455">
    <property type="protein sequence ID" value="EAY05160.1"/>
    <property type="molecule type" value="Genomic_DNA"/>
</dbReference>
<dbReference type="RefSeq" id="XP_001317383.1">
    <property type="nucleotide sequence ID" value="XM_001317348.1"/>
</dbReference>
<gene>
    <name evidence="1" type="ORF">TVAG_058170</name>
</gene>
<sequence>MDANYLYLEGLPEGISMAELSKAINSVIKCDIMHMMQYHTSYGVFDFRSALAKLKSPLPISQTFQFKKSPFSIKNQEVTLNFISKADSFNLHFLFFNVRKNDVQNALAADFDQDILRSFVDIPGHYINVTSMQVTDREYTLKKLHNFRRYEWKPVISDPVPFEIPSSDLMNIVNFTKLHDMQLLYYKKKFGICKYIASNYSNYIAKSKDRIIILPKLEGPIDDIIDYLWGKSIRLSIEKLPFLALIAEFLESDSLKKMIETYISEKVPKESLPALEVSFKFWKAPFPSI</sequence>
<organism evidence="1 2">
    <name type="scientific">Trichomonas vaginalis (strain ATCC PRA-98 / G3)</name>
    <dbReference type="NCBI Taxonomy" id="412133"/>
    <lineage>
        <taxon>Eukaryota</taxon>
        <taxon>Metamonada</taxon>
        <taxon>Parabasalia</taxon>
        <taxon>Trichomonadida</taxon>
        <taxon>Trichomonadidae</taxon>
        <taxon>Trichomonas</taxon>
    </lineage>
</organism>